<name>A0A8J3UXX1_9ACTN</name>
<comment type="caution">
    <text evidence="2">The sequence shown here is derived from an EMBL/GenBank/DDBJ whole genome shotgun (WGS) entry which is preliminary data.</text>
</comment>
<accession>A0A8J3UXX1</accession>
<sequence length="149" mass="15530">MTGRVTDDHPGAMPTRLIAALASSAVLAASLTACGGPGPADTCAEAFTILKDAKIDPQQWALNRGAPVSAAEGKQKAEALARVAALETDDKDLQTSFAHIKSGGQTYQDELDKLAADPSREPNVQLAGAAVGFFMMSLSQRCDQKGFKP</sequence>
<evidence type="ECO:0008006" key="4">
    <source>
        <dbReference type="Google" id="ProtNLM"/>
    </source>
</evidence>
<feature type="chain" id="PRO_5038337521" description="DUF732 domain-containing protein" evidence="1">
    <location>
        <begin position="36"/>
        <end position="149"/>
    </location>
</feature>
<evidence type="ECO:0000313" key="3">
    <source>
        <dbReference type="Proteomes" id="UP000644610"/>
    </source>
</evidence>
<gene>
    <name evidence="2" type="ORF">Psi02_68680</name>
</gene>
<feature type="signal peptide" evidence="1">
    <location>
        <begin position="1"/>
        <end position="35"/>
    </location>
</feature>
<organism evidence="2 3">
    <name type="scientific">Planotetraspora silvatica</name>
    <dbReference type="NCBI Taxonomy" id="234614"/>
    <lineage>
        <taxon>Bacteria</taxon>
        <taxon>Bacillati</taxon>
        <taxon>Actinomycetota</taxon>
        <taxon>Actinomycetes</taxon>
        <taxon>Streptosporangiales</taxon>
        <taxon>Streptosporangiaceae</taxon>
        <taxon>Planotetraspora</taxon>
    </lineage>
</organism>
<proteinExistence type="predicted"/>
<protein>
    <recommendedName>
        <fullName evidence="4">DUF732 domain-containing protein</fullName>
    </recommendedName>
</protein>
<evidence type="ECO:0000313" key="2">
    <source>
        <dbReference type="EMBL" id="GII50444.1"/>
    </source>
</evidence>
<dbReference type="EMBL" id="BOOQ01000052">
    <property type="protein sequence ID" value="GII50444.1"/>
    <property type="molecule type" value="Genomic_DNA"/>
</dbReference>
<keyword evidence="1" id="KW-0732">Signal</keyword>
<dbReference type="PROSITE" id="PS51257">
    <property type="entry name" value="PROKAR_LIPOPROTEIN"/>
    <property type="match status" value="1"/>
</dbReference>
<keyword evidence="3" id="KW-1185">Reference proteome</keyword>
<reference evidence="2" key="1">
    <citation type="submission" date="2021-01" db="EMBL/GenBank/DDBJ databases">
        <title>Whole genome shotgun sequence of Planotetraspora silvatica NBRC 100141.</title>
        <authorList>
            <person name="Komaki H."/>
            <person name="Tamura T."/>
        </authorList>
    </citation>
    <scope>NUCLEOTIDE SEQUENCE</scope>
    <source>
        <strain evidence="2">NBRC 100141</strain>
    </source>
</reference>
<dbReference type="Proteomes" id="UP000644610">
    <property type="component" value="Unassembled WGS sequence"/>
</dbReference>
<dbReference type="AlphaFoldDB" id="A0A8J3UXX1"/>
<evidence type="ECO:0000256" key="1">
    <source>
        <dbReference type="SAM" id="SignalP"/>
    </source>
</evidence>